<dbReference type="NCBIfam" id="TIGR01163">
    <property type="entry name" value="rpe"/>
    <property type="match status" value="1"/>
</dbReference>
<name>A0ABT6Q369_9PROT</name>
<keyword evidence="8 10" id="KW-0479">Metal-binding</keyword>
<comment type="cofactor">
    <cofactor evidence="2">
        <name>Mn(2+)</name>
        <dbReference type="ChEBI" id="CHEBI:29035"/>
    </cofactor>
</comment>
<evidence type="ECO:0000256" key="4">
    <source>
        <dbReference type="ARBA" id="ARBA00001947"/>
    </source>
</evidence>
<evidence type="ECO:0000313" key="12">
    <source>
        <dbReference type="EMBL" id="MDI2091562.1"/>
    </source>
</evidence>
<keyword evidence="9 10" id="KW-0413">Isomerase</keyword>
<dbReference type="HAMAP" id="MF_02227">
    <property type="entry name" value="RPE"/>
    <property type="match status" value="1"/>
</dbReference>
<evidence type="ECO:0000313" key="13">
    <source>
        <dbReference type="Proteomes" id="UP001431634"/>
    </source>
</evidence>
<proteinExistence type="inferred from homology"/>
<dbReference type="SUPFAM" id="SSF51366">
    <property type="entry name" value="Ribulose-phoshate binding barrel"/>
    <property type="match status" value="1"/>
</dbReference>
<comment type="caution">
    <text evidence="10">Lacks conserved residue(s) required for the propagation of feature annotation.</text>
</comment>
<feature type="binding site" evidence="10">
    <location>
        <begin position="146"/>
        <end position="149"/>
    </location>
    <ligand>
        <name>substrate</name>
    </ligand>
</feature>
<dbReference type="Gene3D" id="3.20.20.70">
    <property type="entry name" value="Aldolase class I"/>
    <property type="match status" value="1"/>
</dbReference>
<feature type="active site" description="Proton donor" evidence="10">
    <location>
        <position position="179"/>
    </location>
</feature>
<dbReference type="InterPro" id="IPR013785">
    <property type="entry name" value="Aldolase_TIM"/>
</dbReference>
<evidence type="ECO:0000256" key="3">
    <source>
        <dbReference type="ARBA" id="ARBA00001941"/>
    </source>
</evidence>
<evidence type="ECO:0000256" key="7">
    <source>
        <dbReference type="ARBA" id="ARBA00013188"/>
    </source>
</evidence>
<feature type="binding site" evidence="10">
    <location>
        <position position="179"/>
    </location>
    <ligand>
        <name>a divalent metal cation</name>
        <dbReference type="ChEBI" id="CHEBI:60240"/>
    </ligand>
</feature>
<comment type="pathway">
    <text evidence="10">Carbohydrate degradation.</text>
</comment>
<dbReference type="PIRSF" id="PIRSF001461">
    <property type="entry name" value="RPE"/>
    <property type="match status" value="1"/>
</dbReference>
<feature type="binding site" evidence="10">
    <location>
        <position position="70"/>
    </location>
    <ligand>
        <name>a divalent metal cation</name>
        <dbReference type="ChEBI" id="CHEBI:60240"/>
    </ligand>
</feature>
<feature type="binding site" evidence="10">
    <location>
        <begin position="179"/>
        <end position="181"/>
    </location>
    <ligand>
        <name>substrate</name>
    </ligand>
</feature>
<dbReference type="RefSeq" id="WP_281448651.1">
    <property type="nucleotide sequence ID" value="NZ_JASBAO010000001.1"/>
</dbReference>
<sequence length="223" mass="24119">MPALTVPLIAPSILSADCARFGEEIKAVDEQGADWIHLDVMDGHFVPNMTFGPVIVKALRPYSRLFFDVHLMIEPVDLFIEPFAKAGADQILFHIEAGPHAHRTLQTIKSFGIKAGIVLCPSTPAQAISEILDLVDTILVMTVNPGFGGQQFLESQLSKINQIRNMVDATGRDIRISVDGGITAKTAPLVINAGADVLVAGTSIYGQKDYRQAMNALRGQDVK</sequence>
<feature type="binding site" evidence="10">
    <location>
        <position position="39"/>
    </location>
    <ligand>
        <name>a divalent metal cation</name>
        <dbReference type="ChEBI" id="CHEBI:60240"/>
    </ligand>
</feature>
<evidence type="ECO:0000256" key="8">
    <source>
        <dbReference type="ARBA" id="ARBA00022723"/>
    </source>
</evidence>
<feature type="binding site" evidence="10">
    <location>
        <position position="70"/>
    </location>
    <ligand>
        <name>substrate</name>
    </ligand>
</feature>
<comment type="cofactor">
    <cofactor evidence="4">
        <name>Zn(2+)</name>
        <dbReference type="ChEBI" id="CHEBI:29105"/>
    </cofactor>
</comment>
<feature type="active site" description="Proton acceptor" evidence="10">
    <location>
        <position position="39"/>
    </location>
</feature>
<dbReference type="Pfam" id="PF00834">
    <property type="entry name" value="Ribul_P_3_epim"/>
    <property type="match status" value="1"/>
</dbReference>
<comment type="similarity">
    <text evidence="6 10 11">Belongs to the ribulose-phosphate 3-epimerase family.</text>
</comment>
<dbReference type="PANTHER" id="PTHR11749">
    <property type="entry name" value="RIBULOSE-5-PHOSPHATE-3-EPIMERASE"/>
    <property type="match status" value="1"/>
</dbReference>
<evidence type="ECO:0000256" key="1">
    <source>
        <dbReference type="ARBA" id="ARBA00001782"/>
    </source>
</evidence>
<keyword evidence="10 11" id="KW-0119">Carbohydrate metabolism</keyword>
<dbReference type="Proteomes" id="UP001431634">
    <property type="component" value="Unassembled WGS sequence"/>
</dbReference>
<comment type="catalytic activity">
    <reaction evidence="1 10 11">
        <text>D-ribulose 5-phosphate = D-xylulose 5-phosphate</text>
        <dbReference type="Rhea" id="RHEA:13677"/>
        <dbReference type="ChEBI" id="CHEBI:57737"/>
        <dbReference type="ChEBI" id="CHEBI:58121"/>
        <dbReference type="EC" id="5.1.3.1"/>
    </reaction>
</comment>
<reference evidence="12" key="1">
    <citation type="submission" date="2023-05" db="EMBL/GenBank/DDBJ databases">
        <title>Whole genome sequence of Commensalibacter sp.</title>
        <authorList>
            <person name="Charoenyingcharoen P."/>
            <person name="Yukphan P."/>
        </authorList>
    </citation>
    <scope>NUCLEOTIDE SEQUENCE</scope>
    <source>
        <strain evidence="12">TBRC 16381</strain>
    </source>
</reference>
<gene>
    <name evidence="10 12" type="primary">rpe</name>
    <name evidence="12" type="ORF">QJV27_09325</name>
</gene>
<organism evidence="12 13">
    <name type="scientific">Commensalibacter oyaizuii</name>
    <dbReference type="NCBI Taxonomy" id="3043873"/>
    <lineage>
        <taxon>Bacteria</taxon>
        <taxon>Pseudomonadati</taxon>
        <taxon>Pseudomonadota</taxon>
        <taxon>Alphaproteobacteria</taxon>
        <taxon>Acetobacterales</taxon>
        <taxon>Acetobacteraceae</taxon>
    </lineage>
</organism>
<accession>A0ABT6Q369</accession>
<evidence type="ECO:0000256" key="2">
    <source>
        <dbReference type="ARBA" id="ARBA00001936"/>
    </source>
</evidence>
<feature type="binding site" evidence="10">
    <location>
        <position position="37"/>
    </location>
    <ligand>
        <name>a divalent metal cation</name>
        <dbReference type="ChEBI" id="CHEBI:60240"/>
    </ligand>
</feature>
<evidence type="ECO:0000256" key="6">
    <source>
        <dbReference type="ARBA" id="ARBA00009541"/>
    </source>
</evidence>
<dbReference type="InterPro" id="IPR026019">
    <property type="entry name" value="Ribul_P_3_epim"/>
</dbReference>
<evidence type="ECO:0000256" key="5">
    <source>
        <dbReference type="ARBA" id="ARBA00001954"/>
    </source>
</evidence>
<comment type="caution">
    <text evidence="12">The sequence shown here is derived from an EMBL/GenBank/DDBJ whole genome shotgun (WGS) entry which is preliminary data.</text>
</comment>
<dbReference type="CDD" id="cd00429">
    <property type="entry name" value="RPE"/>
    <property type="match status" value="1"/>
</dbReference>
<evidence type="ECO:0000256" key="9">
    <source>
        <dbReference type="ARBA" id="ARBA00023235"/>
    </source>
</evidence>
<keyword evidence="13" id="KW-1185">Reference proteome</keyword>
<dbReference type="PROSITE" id="PS01085">
    <property type="entry name" value="RIBUL_P_3_EPIMER_1"/>
    <property type="match status" value="1"/>
</dbReference>
<dbReference type="PROSITE" id="PS01086">
    <property type="entry name" value="RIBUL_P_3_EPIMER_2"/>
    <property type="match status" value="1"/>
</dbReference>
<protein>
    <recommendedName>
        <fullName evidence="7 10">Ribulose-phosphate 3-epimerase</fullName>
        <ecNumber evidence="7 10">5.1.3.1</ecNumber>
    </recommendedName>
</protein>
<feature type="binding site" evidence="10">
    <location>
        <position position="12"/>
    </location>
    <ligand>
        <name>substrate</name>
    </ligand>
</feature>
<dbReference type="NCBIfam" id="NF004076">
    <property type="entry name" value="PRK05581.1-4"/>
    <property type="match status" value="1"/>
</dbReference>
<comment type="cofactor">
    <cofactor evidence="10">
        <name>a divalent metal cation</name>
        <dbReference type="ChEBI" id="CHEBI:60240"/>
    </cofactor>
    <text evidence="10">Binds 1 divalent metal cation per subunit.</text>
</comment>
<evidence type="ECO:0000256" key="11">
    <source>
        <dbReference type="PIRNR" id="PIRNR001461"/>
    </source>
</evidence>
<comment type="cofactor">
    <cofactor evidence="3">
        <name>Co(2+)</name>
        <dbReference type="ChEBI" id="CHEBI:48828"/>
    </cofactor>
</comment>
<dbReference type="InterPro" id="IPR000056">
    <property type="entry name" value="Ribul_P_3_epim-like"/>
</dbReference>
<dbReference type="GO" id="GO:0004750">
    <property type="term" value="F:D-ribulose-phosphate 3-epimerase activity"/>
    <property type="evidence" value="ECO:0007669"/>
    <property type="project" value="UniProtKB-EC"/>
</dbReference>
<evidence type="ECO:0000256" key="10">
    <source>
        <dbReference type="HAMAP-Rule" id="MF_02227"/>
    </source>
</evidence>
<comment type="function">
    <text evidence="10">Catalyzes the reversible epimerization of D-ribulose 5-phosphate to D-xylulose 5-phosphate.</text>
</comment>
<dbReference type="EMBL" id="JASBAO010000001">
    <property type="protein sequence ID" value="MDI2091562.1"/>
    <property type="molecule type" value="Genomic_DNA"/>
</dbReference>
<dbReference type="InterPro" id="IPR011060">
    <property type="entry name" value="RibuloseP-bd_barrel"/>
</dbReference>
<comment type="cofactor">
    <cofactor evidence="5">
        <name>Fe(2+)</name>
        <dbReference type="ChEBI" id="CHEBI:29033"/>
    </cofactor>
</comment>
<dbReference type="EC" id="5.1.3.1" evidence="7 10"/>